<comment type="subcellular location">
    <subcellularLocation>
        <location evidence="1">Cell membrane</location>
        <topology evidence="1">Multi-pass membrane protein</topology>
    </subcellularLocation>
</comment>
<evidence type="ECO:0000313" key="12">
    <source>
        <dbReference type="Ensembl" id="ENSMSIP00000000509.1"/>
    </source>
</evidence>
<evidence type="ECO:0000256" key="4">
    <source>
        <dbReference type="ARBA" id="ARBA00022475"/>
    </source>
</evidence>
<dbReference type="GeneTree" id="ENSGT00940000157966"/>
<dbReference type="Pfam" id="PF07690">
    <property type="entry name" value="MFS_1"/>
    <property type="match status" value="2"/>
</dbReference>
<evidence type="ECO:0000256" key="11">
    <source>
        <dbReference type="SAM" id="Phobius"/>
    </source>
</evidence>
<name>A0A8C6G5D4_MUSSI</name>
<feature type="transmembrane region" description="Helical" evidence="11">
    <location>
        <begin position="330"/>
        <end position="357"/>
    </location>
</feature>
<evidence type="ECO:0000256" key="10">
    <source>
        <dbReference type="SAM" id="MobiDB-lite"/>
    </source>
</evidence>
<dbReference type="PANTHER" id="PTHR11360">
    <property type="entry name" value="MONOCARBOXYLATE TRANSPORTER"/>
    <property type="match status" value="1"/>
</dbReference>
<feature type="region of interest" description="Disordered" evidence="10">
    <location>
        <begin position="1"/>
        <end position="41"/>
    </location>
</feature>
<feature type="transmembrane region" description="Helical" evidence="11">
    <location>
        <begin position="108"/>
        <end position="129"/>
    </location>
</feature>
<feature type="transmembrane region" description="Helical" evidence="11">
    <location>
        <begin position="230"/>
        <end position="248"/>
    </location>
</feature>
<comment type="catalytic activity">
    <reaction evidence="9">
        <text>L-thyroxine(out) = L-thyroxine(in)</text>
        <dbReference type="Rhea" id="RHEA:71819"/>
        <dbReference type="ChEBI" id="CHEBI:58448"/>
    </reaction>
    <physiologicalReaction direction="left-to-right" evidence="9">
        <dbReference type="Rhea" id="RHEA:71820"/>
    </physiologicalReaction>
    <physiologicalReaction direction="right-to-left" evidence="9">
        <dbReference type="Rhea" id="RHEA:71821"/>
    </physiologicalReaction>
</comment>
<accession>A0A8C6G5D4</accession>
<reference evidence="12" key="2">
    <citation type="submission" date="2025-09" db="UniProtKB">
        <authorList>
            <consortium name="Ensembl"/>
        </authorList>
    </citation>
    <scope>IDENTIFICATION</scope>
</reference>
<dbReference type="Gene3D" id="1.20.1250.20">
    <property type="entry name" value="MFS general substrate transporter like domains"/>
    <property type="match status" value="2"/>
</dbReference>
<feature type="transmembrane region" description="Helical" evidence="11">
    <location>
        <begin position="290"/>
        <end position="318"/>
    </location>
</feature>
<dbReference type="InterPro" id="IPR050327">
    <property type="entry name" value="Proton-linked_MCT"/>
</dbReference>
<dbReference type="Proteomes" id="UP000694415">
    <property type="component" value="Unplaced"/>
</dbReference>
<protein>
    <submittedName>
        <fullName evidence="12">Solute carrier family 16 (monocarboxylic acid transporters), member 10</fullName>
    </submittedName>
</protein>
<reference evidence="12" key="1">
    <citation type="submission" date="2025-08" db="UniProtKB">
        <authorList>
            <consortium name="Ensembl"/>
        </authorList>
    </citation>
    <scope>IDENTIFICATION</scope>
</reference>
<organism evidence="12 13">
    <name type="scientific">Mus spicilegus</name>
    <name type="common">Mound-building mouse</name>
    <dbReference type="NCBI Taxonomy" id="10103"/>
    <lineage>
        <taxon>Eukaryota</taxon>
        <taxon>Metazoa</taxon>
        <taxon>Chordata</taxon>
        <taxon>Craniata</taxon>
        <taxon>Vertebrata</taxon>
        <taxon>Euteleostomi</taxon>
        <taxon>Mammalia</taxon>
        <taxon>Eutheria</taxon>
        <taxon>Euarchontoglires</taxon>
        <taxon>Glires</taxon>
        <taxon>Rodentia</taxon>
        <taxon>Myomorpha</taxon>
        <taxon>Muroidea</taxon>
        <taxon>Muridae</taxon>
        <taxon>Murinae</taxon>
        <taxon>Mus</taxon>
        <taxon>Mus</taxon>
    </lineage>
</organism>
<evidence type="ECO:0000256" key="8">
    <source>
        <dbReference type="ARBA" id="ARBA00050480"/>
    </source>
</evidence>
<feature type="transmembrane region" description="Helical" evidence="11">
    <location>
        <begin position="66"/>
        <end position="88"/>
    </location>
</feature>
<keyword evidence="5 11" id="KW-0812">Transmembrane</keyword>
<dbReference type="GO" id="GO:0016323">
    <property type="term" value="C:basolateral plasma membrane"/>
    <property type="evidence" value="ECO:0007669"/>
    <property type="project" value="TreeGrafter"/>
</dbReference>
<keyword evidence="6 11" id="KW-1133">Transmembrane helix</keyword>
<evidence type="ECO:0000256" key="9">
    <source>
        <dbReference type="ARBA" id="ARBA00051690"/>
    </source>
</evidence>
<evidence type="ECO:0000256" key="1">
    <source>
        <dbReference type="ARBA" id="ARBA00004651"/>
    </source>
</evidence>
<keyword evidence="4" id="KW-1003">Cell membrane</keyword>
<keyword evidence="13" id="KW-1185">Reference proteome</keyword>
<dbReference type="InterPro" id="IPR036259">
    <property type="entry name" value="MFS_trans_sf"/>
</dbReference>
<proteinExistence type="inferred from homology"/>
<keyword evidence="3" id="KW-0813">Transport</keyword>
<dbReference type="FunFam" id="1.20.1250.20:FF:000156">
    <property type="entry name" value="monocarboxylate transporter 8 isoform X1"/>
    <property type="match status" value="1"/>
</dbReference>
<dbReference type="AlphaFoldDB" id="A0A8C6G5D4"/>
<evidence type="ECO:0000256" key="3">
    <source>
        <dbReference type="ARBA" id="ARBA00022448"/>
    </source>
</evidence>
<dbReference type="SUPFAM" id="SSF103473">
    <property type="entry name" value="MFS general substrate transporter"/>
    <property type="match status" value="1"/>
</dbReference>
<evidence type="ECO:0000256" key="2">
    <source>
        <dbReference type="ARBA" id="ARBA00006727"/>
    </source>
</evidence>
<feature type="transmembrane region" description="Helical" evidence="11">
    <location>
        <begin position="399"/>
        <end position="421"/>
    </location>
</feature>
<dbReference type="Ensembl" id="ENSMSIT00000000679.1">
    <property type="protein sequence ID" value="ENSMSIP00000000509.1"/>
    <property type="gene ID" value="ENSMSIG00000000537.1"/>
</dbReference>
<feature type="transmembrane region" description="Helical" evidence="11">
    <location>
        <begin position="141"/>
        <end position="160"/>
    </location>
</feature>
<dbReference type="GO" id="GO:0015349">
    <property type="term" value="F:thyroid hormone transmembrane transporter activity"/>
    <property type="evidence" value="ECO:0007669"/>
    <property type="project" value="UniProtKB-ARBA"/>
</dbReference>
<dbReference type="PANTHER" id="PTHR11360:SF119">
    <property type="entry name" value="MONOCARBOXYLATE TRANSPORTER 10"/>
    <property type="match status" value="1"/>
</dbReference>
<comment type="similarity">
    <text evidence="2">Belongs to the major facilitator superfamily. Monocarboxylate porter (TC 2.A.1.13) family.</text>
</comment>
<evidence type="ECO:0000256" key="5">
    <source>
        <dbReference type="ARBA" id="ARBA00022692"/>
    </source>
</evidence>
<feature type="transmembrane region" description="Helical" evidence="11">
    <location>
        <begin position="166"/>
        <end position="189"/>
    </location>
</feature>
<dbReference type="InterPro" id="IPR011701">
    <property type="entry name" value="MFS"/>
</dbReference>
<evidence type="ECO:0000313" key="13">
    <source>
        <dbReference type="Proteomes" id="UP000694415"/>
    </source>
</evidence>
<evidence type="ECO:0000256" key="7">
    <source>
        <dbReference type="ARBA" id="ARBA00023136"/>
    </source>
</evidence>
<comment type="catalytic activity">
    <reaction evidence="8">
        <text>3,3',5-triiodo-L-thyronine(out) = 3,3',5-triiodo-L-thyronine(in)</text>
        <dbReference type="Rhea" id="RHEA:71811"/>
        <dbReference type="ChEBI" id="CHEBI:533015"/>
    </reaction>
    <physiologicalReaction direction="left-to-right" evidence="8">
        <dbReference type="Rhea" id="RHEA:71812"/>
    </physiologicalReaction>
    <physiologicalReaction direction="right-to-left" evidence="8">
        <dbReference type="Rhea" id="RHEA:71813"/>
    </physiologicalReaction>
</comment>
<feature type="transmembrane region" description="Helical" evidence="11">
    <location>
        <begin position="196"/>
        <end position="218"/>
    </location>
</feature>
<sequence length="464" mass="49824">MVPSQEEPAAERETNEAQPPVPAPSDDAPLPGPGPSDVSDVAAEKVEVELTRSAGSEPPVPPEGGWGWLVMLAAMWCNGSVFGIQNAYGVLFVSMLDTFKAKDDDNMAFKTAWVGSLSMGMIFFCCPIVSVFTDMFGCRRTAVVGAAVGFIGLMSSSFVSSIEPLYLTYGIIFACGCSFAYQPSLVILGHYFKKRLGLVNGIVTAGSSVFTILLPLLLGNLISSVKLFNTLRILCIFMFVLFLAGFTYRPLVPSAKEKESGGSGSSFFSRRKLSPPKKVFNFALFKETTYAVWAAGIPLALFGYFVPYVHLVLSFFFIGLMSMMIPLCSAFGALIAVCLAMGLFDGCFISIMAPIAFELVGPQDASQAIGFLLGFMSIPMTVGPPIAGLLHDKLGTYDVAFYLAGIPPFVGGVVLCLIPWIHSKKQRKISKNAGGEKMEKMLENQNSLLSGSSGIFKKDSDSII</sequence>
<feature type="transmembrane region" description="Helical" evidence="11">
    <location>
        <begin position="369"/>
        <end position="387"/>
    </location>
</feature>
<evidence type="ECO:0000256" key="6">
    <source>
        <dbReference type="ARBA" id="ARBA00022989"/>
    </source>
</evidence>
<keyword evidence="7 11" id="KW-0472">Membrane</keyword>